<keyword evidence="3" id="KW-1185">Reference proteome</keyword>
<evidence type="ECO:0000256" key="1">
    <source>
        <dbReference type="SAM" id="Phobius"/>
    </source>
</evidence>
<dbReference type="AlphaFoldDB" id="A0A8K0GBH1"/>
<dbReference type="EMBL" id="VTPC01005712">
    <property type="protein sequence ID" value="KAF2895737.1"/>
    <property type="molecule type" value="Genomic_DNA"/>
</dbReference>
<gene>
    <name evidence="2" type="ORF">ILUMI_10441</name>
</gene>
<name>A0A8K0GBH1_IGNLU</name>
<reference evidence="2" key="1">
    <citation type="submission" date="2019-08" db="EMBL/GenBank/DDBJ databases">
        <title>The genome of the North American firefly Photinus pyralis.</title>
        <authorList>
            <consortium name="Photinus pyralis genome working group"/>
            <person name="Fallon T.R."/>
            <person name="Sander Lower S.E."/>
            <person name="Weng J.-K."/>
        </authorList>
    </citation>
    <scope>NUCLEOTIDE SEQUENCE</scope>
    <source>
        <strain evidence="2">TRF0915ILg1</strain>
        <tissue evidence="2">Whole body</tissue>
    </source>
</reference>
<accession>A0A8K0GBH1</accession>
<evidence type="ECO:0000313" key="3">
    <source>
        <dbReference type="Proteomes" id="UP000801492"/>
    </source>
</evidence>
<dbReference type="Proteomes" id="UP000801492">
    <property type="component" value="Unassembled WGS sequence"/>
</dbReference>
<comment type="caution">
    <text evidence="2">The sequence shown here is derived from an EMBL/GenBank/DDBJ whole genome shotgun (WGS) entry which is preliminary data.</text>
</comment>
<organism evidence="2 3">
    <name type="scientific">Ignelater luminosus</name>
    <name type="common">Cucubano</name>
    <name type="synonym">Pyrophorus luminosus</name>
    <dbReference type="NCBI Taxonomy" id="2038154"/>
    <lineage>
        <taxon>Eukaryota</taxon>
        <taxon>Metazoa</taxon>
        <taxon>Ecdysozoa</taxon>
        <taxon>Arthropoda</taxon>
        <taxon>Hexapoda</taxon>
        <taxon>Insecta</taxon>
        <taxon>Pterygota</taxon>
        <taxon>Neoptera</taxon>
        <taxon>Endopterygota</taxon>
        <taxon>Coleoptera</taxon>
        <taxon>Polyphaga</taxon>
        <taxon>Elateriformia</taxon>
        <taxon>Elateroidea</taxon>
        <taxon>Elateridae</taxon>
        <taxon>Agrypninae</taxon>
        <taxon>Pyrophorini</taxon>
        <taxon>Ignelater</taxon>
    </lineage>
</organism>
<proteinExistence type="predicted"/>
<keyword evidence="1" id="KW-0472">Membrane</keyword>
<keyword evidence="1" id="KW-0812">Transmembrane</keyword>
<keyword evidence="1" id="KW-1133">Transmembrane helix</keyword>
<sequence length="188" mass="20920">MEGMDMLQGIRDMEGDVPGPPPLGEDFVMPTLEQMLEALEKLDLSDADKESLKETLMTRSKMGEDMMADFFKPAFDILPTGNPLMTYVLVVAFLVVLALFDAQNKYAEMAGKIEEMAQKIRSMSQEEQKEYLRGLGLNIADDDMDLGDGSGGAIMYLPFLICFLIVACVFGTNLTCLSFETKIDKKLF</sequence>
<protein>
    <submittedName>
        <fullName evidence="2">Uncharacterized protein</fullName>
    </submittedName>
</protein>
<feature type="transmembrane region" description="Helical" evidence="1">
    <location>
        <begin position="84"/>
        <end position="100"/>
    </location>
</feature>
<dbReference type="OrthoDB" id="6753057at2759"/>
<evidence type="ECO:0000313" key="2">
    <source>
        <dbReference type="EMBL" id="KAF2895737.1"/>
    </source>
</evidence>
<feature type="transmembrane region" description="Helical" evidence="1">
    <location>
        <begin position="153"/>
        <end position="179"/>
    </location>
</feature>